<evidence type="ECO:0000256" key="4">
    <source>
        <dbReference type="ARBA" id="ARBA00022475"/>
    </source>
</evidence>
<dbReference type="EMBL" id="MQSV01000005">
    <property type="protein sequence ID" value="OKL46605.1"/>
    <property type="molecule type" value="Genomic_DNA"/>
</dbReference>
<evidence type="ECO:0000256" key="5">
    <source>
        <dbReference type="ARBA" id="ARBA00022692"/>
    </source>
</evidence>
<dbReference type="PANTHER" id="PTHR30330:SF1">
    <property type="entry name" value="AMINO-ACID CARRIER PROTEIN ALST"/>
    <property type="match status" value="1"/>
</dbReference>
<keyword evidence="4 9" id="KW-1003">Cell membrane</keyword>
<feature type="transmembrane region" description="Helical" evidence="9">
    <location>
        <begin position="402"/>
        <end position="423"/>
    </location>
</feature>
<accession>A0A1Q5PK53</accession>
<evidence type="ECO:0000256" key="6">
    <source>
        <dbReference type="ARBA" id="ARBA00022847"/>
    </source>
</evidence>
<keyword evidence="7 9" id="KW-1133">Transmembrane helix</keyword>
<feature type="transmembrane region" description="Helical" evidence="9">
    <location>
        <begin position="213"/>
        <end position="232"/>
    </location>
</feature>
<feature type="transmembrane region" description="Helical" evidence="9">
    <location>
        <begin position="304"/>
        <end position="325"/>
    </location>
</feature>
<evidence type="ECO:0000256" key="2">
    <source>
        <dbReference type="ARBA" id="ARBA00009261"/>
    </source>
</evidence>
<keyword evidence="5 9" id="KW-0812">Transmembrane</keyword>
<dbReference type="Proteomes" id="UP000186785">
    <property type="component" value="Unassembled WGS sequence"/>
</dbReference>
<protein>
    <submittedName>
        <fullName evidence="10">Sodium:alanine symporter family protein</fullName>
    </submittedName>
</protein>
<feature type="transmembrane region" description="Helical" evidence="9">
    <location>
        <begin position="429"/>
        <end position="449"/>
    </location>
</feature>
<comment type="caution">
    <text evidence="10">The sequence shown here is derived from an EMBL/GenBank/DDBJ whole genome shotgun (WGS) entry which is preliminary data.</text>
</comment>
<dbReference type="STRING" id="1921764.BSR28_05065"/>
<reference evidence="10 11" key="1">
    <citation type="submission" date="2016-11" db="EMBL/GenBank/DDBJ databases">
        <title>Actinomyces gypaetusis sp. nov. isolated from the vulture Gypaetus barbatus in Qinghai Tibet Plateau China.</title>
        <authorList>
            <person name="Meng X."/>
        </authorList>
    </citation>
    <scope>NUCLEOTIDE SEQUENCE [LARGE SCALE GENOMIC DNA]</scope>
    <source>
        <strain evidence="10 11">VUL4_2</strain>
    </source>
</reference>
<feature type="transmembrane region" description="Helical" evidence="9">
    <location>
        <begin position="149"/>
        <end position="168"/>
    </location>
</feature>
<feature type="transmembrane region" description="Helical" evidence="9">
    <location>
        <begin position="12"/>
        <end position="30"/>
    </location>
</feature>
<comment type="similarity">
    <text evidence="2 9">Belongs to the alanine or glycine:cation symporter (AGCS) (TC 2.A.25) family.</text>
</comment>
<evidence type="ECO:0000256" key="9">
    <source>
        <dbReference type="RuleBase" id="RU363064"/>
    </source>
</evidence>
<keyword evidence="3 9" id="KW-0813">Transport</keyword>
<dbReference type="GO" id="GO:0005283">
    <property type="term" value="F:amino acid:sodium symporter activity"/>
    <property type="evidence" value="ECO:0007669"/>
    <property type="project" value="InterPro"/>
</dbReference>
<evidence type="ECO:0000313" key="11">
    <source>
        <dbReference type="Proteomes" id="UP000186785"/>
    </source>
</evidence>
<sequence>MGIIDLINYWMYLYILVALLVGVGLILTVVTKGVQFMHPKLLWQSVVRSGNKDNPEAANEKIDGISSFQAFTVGLASRVGVGNISGVALALVAGGPGSLFWMWIVALVGMASSFVESTLAQIFKEKDADGTFRGGPAYYIKNGLRLPKLGAFFAILILFSVGICVVMVQSNTVADMVASSHQVPHWVTGLILALLTAPVVIGGLKSVAKVTSWLAPIMALVYVAAAIVVLVLNYREIPTVFSQIIGGAFGTNQAMAGIGGGILAAILNGTRRGVFSNEAGLGSVPNAAGTATVAHPVRQGYIQAFGVFVDTILVCSATGFLIIMATNTYQPGVDLSEQGASLTQSALAEHLGTWTGWPMEILLLVLVFSTVLGCYSYGQVNVDYLVEQAGGKADQHLVARRLFAVVVTIATFTGTVFPLPFVWSLADVALGIGAIINLVVIVVLVPWVLDALKDFYGQSKAGKDPIYHAIQRPNTRGEIPAGVWE</sequence>
<name>A0A1Q5PK53_9ACTO</name>
<keyword evidence="11" id="KW-1185">Reference proteome</keyword>
<comment type="subcellular location">
    <subcellularLocation>
        <location evidence="1 9">Cell membrane</location>
        <topology evidence="1 9">Multi-pass membrane protein</topology>
    </subcellularLocation>
</comment>
<dbReference type="AlphaFoldDB" id="A0A1Q5PK53"/>
<dbReference type="PANTHER" id="PTHR30330">
    <property type="entry name" value="AGSS FAMILY TRANSPORTER, SODIUM-ALANINE"/>
    <property type="match status" value="1"/>
</dbReference>
<evidence type="ECO:0000256" key="1">
    <source>
        <dbReference type="ARBA" id="ARBA00004651"/>
    </source>
</evidence>
<dbReference type="Gene3D" id="1.20.1740.10">
    <property type="entry name" value="Amino acid/polyamine transporter I"/>
    <property type="match status" value="1"/>
</dbReference>
<feature type="transmembrane region" description="Helical" evidence="9">
    <location>
        <begin position="183"/>
        <end position="201"/>
    </location>
</feature>
<evidence type="ECO:0000256" key="3">
    <source>
        <dbReference type="ARBA" id="ARBA00022448"/>
    </source>
</evidence>
<dbReference type="NCBIfam" id="TIGR00835">
    <property type="entry name" value="agcS"/>
    <property type="match status" value="1"/>
</dbReference>
<evidence type="ECO:0000256" key="7">
    <source>
        <dbReference type="ARBA" id="ARBA00022989"/>
    </source>
</evidence>
<dbReference type="PRINTS" id="PR00175">
    <property type="entry name" value="NAALASMPORT"/>
</dbReference>
<feature type="transmembrane region" description="Helical" evidence="9">
    <location>
        <begin position="361"/>
        <end position="382"/>
    </location>
</feature>
<proteinExistence type="inferred from homology"/>
<gene>
    <name evidence="10" type="ORF">BSR29_07215</name>
</gene>
<feature type="transmembrane region" description="Helical" evidence="9">
    <location>
        <begin position="244"/>
        <end position="267"/>
    </location>
</feature>
<evidence type="ECO:0000256" key="8">
    <source>
        <dbReference type="ARBA" id="ARBA00023136"/>
    </source>
</evidence>
<evidence type="ECO:0000313" key="10">
    <source>
        <dbReference type="EMBL" id="OKL46605.1"/>
    </source>
</evidence>
<dbReference type="GO" id="GO:0005886">
    <property type="term" value="C:plasma membrane"/>
    <property type="evidence" value="ECO:0007669"/>
    <property type="project" value="UniProtKB-SubCell"/>
</dbReference>
<dbReference type="FunFam" id="1.20.1740.10:FF:000004">
    <property type="entry name" value="Sodium:alanine symporter family protein"/>
    <property type="match status" value="1"/>
</dbReference>
<dbReference type="InterPro" id="IPR001463">
    <property type="entry name" value="Na/Ala_symport"/>
</dbReference>
<dbReference type="RefSeq" id="WP_073709630.1">
    <property type="nucleotide sequence ID" value="NZ_MQSV01000005.1"/>
</dbReference>
<organism evidence="10 11">
    <name type="scientific">Boudabousia liubingyangii</name>
    <dbReference type="NCBI Taxonomy" id="1921764"/>
    <lineage>
        <taxon>Bacteria</taxon>
        <taxon>Bacillati</taxon>
        <taxon>Actinomycetota</taxon>
        <taxon>Actinomycetes</taxon>
        <taxon>Actinomycetales</taxon>
        <taxon>Actinomycetaceae</taxon>
        <taxon>Boudabousia</taxon>
    </lineage>
</organism>
<keyword evidence="8 9" id="KW-0472">Membrane</keyword>
<dbReference type="OrthoDB" id="9806926at2"/>
<keyword evidence="6 9" id="KW-0769">Symport</keyword>
<dbReference type="Pfam" id="PF01235">
    <property type="entry name" value="Na_Ala_symp"/>
    <property type="match status" value="1"/>
</dbReference>